<keyword evidence="1" id="KW-1133">Transmembrane helix</keyword>
<evidence type="ECO:0000313" key="2">
    <source>
        <dbReference type="EMBL" id="KAH7122997.1"/>
    </source>
</evidence>
<accession>A0A9P9DQ58</accession>
<reference evidence="2" key="1">
    <citation type="journal article" date="2021" name="Nat. Commun.">
        <title>Genetic determinants of endophytism in the Arabidopsis root mycobiome.</title>
        <authorList>
            <person name="Mesny F."/>
            <person name="Miyauchi S."/>
            <person name="Thiergart T."/>
            <person name="Pickel B."/>
            <person name="Atanasova L."/>
            <person name="Karlsson M."/>
            <person name="Huettel B."/>
            <person name="Barry K.W."/>
            <person name="Haridas S."/>
            <person name="Chen C."/>
            <person name="Bauer D."/>
            <person name="Andreopoulos W."/>
            <person name="Pangilinan J."/>
            <person name="LaButti K."/>
            <person name="Riley R."/>
            <person name="Lipzen A."/>
            <person name="Clum A."/>
            <person name="Drula E."/>
            <person name="Henrissat B."/>
            <person name="Kohler A."/>
            <person name="Grigoriev I.V."/>
            <person name="Martin F.M."/>
            <person name="Hacquard S."/>
        </authorList>
    </citation>
    <scope>NUCLEOTIDE SEQUENCE</scope>
    <source>
        <strain evidence="2">MPI-CAGE-AT-0147</strain>
    </source>
</reference>
<evidence type="ECO:0000256" key="1">
    <source>
        <dbReference type="SAM" id="Phobius"/>
    </source>
</evidence>
<sequence>MVCATTGFDITFNVSNIFITTALPRRLQAVAGALCSILLYLSMTFWLGVAELAVTATIDARGKENVSQREQYQIGFWTGVALAGAALCLFVSINLGQVSAPLTAVEQAEIKRREDNSDQSSQTLGIKA</sequence>
<proteinExistence type="predicted"/>
<dbReference type="Proteomes" id="UP000738349">
    <property type="component" value="Unassembled WGS sequence"/>
</dbReference>
<keyword evidence="1" id="KW-0812">Transmembrane</keyword>
<protein>
    <submittedName>
        <fullName evidence="2">Uncharacterized protein</fullName>
    </submittedName>
</protein>
<feature type="transmembrane region" description="Helical" evidence="1">
    <location>
        <begin position="30"/>
        <end position="54"/>
    </location>
</feature>
<dbReference type="AlphaFoldDB" id="A0A9P9DQ58"/>
<gene>
    <name evidence="2" type="ORF">EDB81DRAFT_225361</name>
</gene>
<keyword evidence="1" id="KW-0472">Membrane</keyword>
<dbReference type="EMBL" id="JAGMUV010000023">
    <property type="protein sequence ID" value="KAH7122997.1"/>
    <property type="molecule type" value="Genomic_DNA"/>
</dbReference>
<name>A0A9P9DQ58_9HYPO</name>
<organism evidence="2 3">
    <name type="scientific">Dactylonectria macrodidyma</name>
    <dbReference type="NCBI Taxonomy" id="307937"/>
    <lineage>
        <taxon>Eukaryota</taxon>
        <taxon>Fungi</taxon>
        <taxon>Dikarya</taxon>
        <taxon>Ascomycota</taxon>
        <taxon>Pezizomycotina</taxon>
        <taxon>Sordariomycetes</taxon>
        <taxon>Hypocreomycetidae</taxon>
        <taxon>Hypocreales</taxon>
        <taxon>Nectriaceae</taxon>
        <taxon>Dactylonectria</taxon>
    </lineage>
</organism>
<feature type="transmembrane region" description="Helical" evidence="1">
    <location>
        <begin position="74"/>
        <end position="93"/>
    </location>
</feature>
<comment type="caution">
    <text evidence="2">The sequence shown here is derived from an EMBL/GenBank/DDBJ whole genome shotgun (WGS) entry which is preliminary data.</text>
</comment>
<evidence type="ECO:0000313" key="3">
    <source>
        <dbReference type="Proteomes" id="UP000738349"/>
    </source>
</evidence>
<keyword evidence="3" id="KW-1185">Reference proteome</keyword>
<dbReference type="OrthoDB" id="5086884at2759"/>